<dbReference type="Proteomes" id="UP000738349">
    <property type="component" value="Unassembled WGS sequence"/>
</dbReference>
<keyword evidence="3" id="KW-1185">Reference proteome</keyword>
<evidence type="ECO:0000313" key="3">
    <source>
        <dbReference type="Proteomes" id="UP000738349"/>
    </source>
</evidence>
<gene>
    <name evidence="2" type="ORF">EDB81DRAFT_784884</name>
</gene>
<sequence length="164" mass="17372">MGGSTSTLPNLAIAGPRPPTCSMKRVLGCFSACLPLSIPSLAQTGLHGQGRAPVAKPRVTYTGRALGRVFLSFVPKPGKPHSHMGGRRCIDSRRKWHGIRCRMCGDVQNRIGSMCKPSQPACSAGQGHEWRGGSFIAFHSVASSRTTHSSPRGAPCGRQVGLRG</sequence>
<name>A0A9P9FGQ4_9HYPO</name>
<evidence type="ECO:0000256" key="1">
    <source>
        <dbReference type="SAM" id="MobiDB-lite"/>
    </source>
</evidence>
<proteinExistence type="predicted"/>
<organism evidence="2 3">
    <name type="scientific">Dactylonectria macrodidyma</name>
    <dbReference type="NCBI Taxonomy" id="307937"/>
    <lineage>
        <taxon>Eukaryota</taxon>
        <taxon>Fungi</taxon>
        <taxon>Dikarya</taxon>
        <taxon>Ascomycota</taxon>
        <taxon>Pezizomycotina</taxon>
        <taxon>Sordariomycetes</taxon>
        <taxon>Hypocreomycetidae</taxon>
        <taxon>Hypocreales</taxon>
        <taxon>Nectriaceae</taxon>
        <taxon>Dactylonectria</taxon>
    </lineage>
</organism>
<dbReference type="AlphaFoldDB" id="A0A9P9FGQ4"/>
<accession>A0A9P9FGQ4</accession>
<reference evidence="2" key="1">
    <citation type="journal article" date="2021" name="Nat. Commun.">
        <title>Genetic determinants of endophytism in the Arabidopsis root mycobiome.</title>
        <authorList>
            <person name="Mesny F."/>
            <person name="Miyauchi S."/>
            <person name="Thiergart T."/>
            <person name="Pickel B."/>
            <person name="Atanasova L."/>
            <person name="Karlsson M."/>
            <person name="Huettel B."/>
            <person name="Barry K.W."/>
            <person name="Haridas S."/>
            <person name="Chen C."/>
            <person name="Bauer D."/>
            <person name="Andreopoulos W."/>
            <person name="Pangilinan J."/>
            <person name="LaButti K."/>
            <person name="Riley R."/>
            <person name="Lipzen A."/>
            <person name="Clum A."/>
            <person name="Drula E."/>
            <person name="Henrissat B."/>
            <person name="Kohler A."/>
            <person name="Grigoriev I.V."/>
            <person name="Martin F.M."/>
            <person name="Hacquard S."/>
        </authorList>
    </citation>
    <scope>NUCLEOTIDE SEQUENCE</scope>
    <source>
        <strain evidence="2">MPI-CAGE-AT-0147</strain>
    </source>
</reference>
<dbReference type="EMBL" id="JAGMUV010000004">
    <property type="protein sequence ID" value="KAH7161476.1"/>
    <property type="molecule type" value="Genomic_DNA"/>
</dbReference>
<protein>
    <submittedName>
        <fullName evidence="2">Uncharacterized protein</fullName>
    </submittedName>
</protein>
<evidence type="ECO:0000313" key="2">
    <source>
        <dbReference type="EMBL" id="KAH7161476.1"/>
    </source>
</evidence>
<comment type="caution">
    <text evidence="2">The sequence shown here is derived from an EMBL/GenBank/DDBJ whole genome shotgun (WGS) entry which is preliminary data.</text>
</comment>
<feature type="region of interest" description="Disordered" evidence="1">
    <location>
        <begin position="143"/>
        <end position="164"/>
    </location>
</feature>